<sequence length="301" mass="33255">MHHVSMDEWGLPLVVAAKHVIPLWAAGTAAFLAVVLAHSPLSPLPVPPLPHAPVGRFPPRQTVLKVPAPVHVVTVHQTGAHRRWRRRRDAGPGGSTSLAHGDSLQKLVGWLRGELTGVPDRRPLVPPNLRPVAQLAIDTLVRVQPVQVLRAALAVSAAYRDTTPDLTFVRNAGTTATTSKNTSTDLRSDHMIVEIHVQTPDKAQGSKRNFKWADLEDFRNKRDQQKSSGDTITDIEAWTRSLIAGAKASTKTVETEFETDKMDSCLAHLIEAKNSVLARWKGQRLNRRLRKKIAEINRNIE</sequence>
<proteinExistence type="predicted"/>
<dbReference type="EMBL" id="JARKHS020033850">
    <property type="protein sequence ID" value="KAK8758657.1"/>
    <property type="molecule type" value="Genomic_DNA"/>
</dbReference>
<evidence type="ECO:0000256" key="1">
    <source>
        <dbReference type="SAM" id="MobiDB-lite"/>
    </source>
</evidence>
<name>A0AAQ4D867_AMBAM</name>
<evidence type="ECO:0000256" key="2">
    <source>
        <dbReference type="SAM" id="Phobius"/>
    </source>
</evidence>
<feature type="compositionally biased region" description="Basic residues" evidence="1">
    <location>
        <begin position="79"/>
        <end position="88"/>
    </location>
</feature>
<keyword evidence="2" id="KW-0812">Transmembrane</keyword>
<organism evidence="3 4">
    <name type="scientific">Amblyomma americanum</name>
    <name type="common">Lone star tick</name>
    <dbReference type="NCBI Taxonomy" id="6943"/>
    <lineage>
        <taxon>Eukaryota</taxon>
        <taxon>Metazoa</taxon>
        <taxon>Ecdysozoa</taxon>
        <taxon>Arthropoda</taxon>
        <taxon>Chelicerata</taxon>
        <taxon>Arachnida</taxon>
        <taxon>Acari</taxon>
        <taxon>Parasitiformes</taxon>
        <taxon>Ixodida</taxon>
        <taxon>Ixodoidea</taxon>
        <taxon>Ixodidae</taxon>
        <taxon>Amblyomminae</taxon>
        <taxon>Amblyomma</taxon>
    </lineage>
</organism>
<feature type="transmembrane region" description="Helical" evidence="2">
    <location>
        <begin position="20"/>
        <end position="37"/>
    </location>
</feature>
<accession>A0AAQ4D867</accession>
<evidence type="ECO:0000313" key="3">
    <source>
        <dbReference type="EMBL" id="KAK8758657.1"/>
    </source>
</evidence>
<keyword evidence="2" id="KW-1133">Transmembrane helix</keyword>
<keyword evidence="2" id="KW-0472">Membrane</keyword>
<dbReference type="Proteomes" id="UP001321473">
    <property type="component" value="Unassembled WGS sequence"/>
</dbReference>
<protein>
    <submittedName>
        <fullName evidence="3">Uncharacterized protein</fullName>
    </submittedName>
</protein>
<feature type="region of interest" description="Disordered" evidence="1">
    <location>
        <begin position="78"/>
        <end position="100"/>
    </location>
</feature>
<keyword evidence="4" id="KW-1185">Reference proteome</keyword>
<comment type="caution">
    <text evidence="3">The sequence shown here is derived from an EMBL/GenBank/DDBJ whole genome shotgun (WGS) entry which is preliminary data.</text>
</comment>
<dbReference type="AlphaFoldDB" id="A0AAQ4D867"/>
<evidence type="ECO:0000313" key="4">
    <source>
        <dbReference type="Proteomes" id="UP001321473"/>
    </source>
</evidence>
<gene>
    <name evidence="3" type="ORF">V5799_003711</name>
</gene>
<reference evidence="3 4" key="1">
    <citation type="journal article" date="2023" name="Arcadia Sci">
        <title>De novo assembly of a long-read Amblyomma americanum tick genome.</title>
        <authorList>
            <person name="Chou S."/>
            <person name="Poskanzer K.E."/>
            <person name="Rollins M."/>
            <person name="Thuy-Boun P.S."/>
        </authorList>
    </citation>
    <scope>NUCLEOTIDE SEQUENCE [LARGE SCALE GENOMIC DNA]</scope>
    <source>
        <strain evidence="3">F_SG_1</strain>
        <tissue evidence="3">Salivary glands</tissue>
    </source>
</reference>